<reference evidence="1 2" key="1">
    <citation type="submission" date="2013-04" db="EMBL/GenBank/DDBJ databases">
        <title>The Genome Sequence of Treponema maltophilum ATCC 51939.</title>
        <authorList>
            <consortium name="The Broad Institute Genomics Platform"/>
            <person name="Earl A."/>
            <person name="Ward D."/>
            <person name="Feldgarden M."/>
            <person name="Gevers D."/>
            <person name="Leonetti C."/>
            <person name="Blanton J.M."/>
            <person name="Dewhirst F.E."/>
            <person name="Izard J."/>
            <person name="Walker B."/>
            <person name="Young S."/>
            <person name="Zeng Q."/>
            <person name="Gargeya S."/>
            <person name="Fitzgerald M."/>
            <person name="Haas B."/>
            <person name="Abouelleil A."/>
            <person name="Allen A.W."/>
            <person name="Alvarado L."/>
            <person name="Arachchi H.M."/>
            <person name="Berlin A.M."/>
            <person name="Chapman S.B."/>
            <person name="Gainer-Dewar J."/>
            <person name="Goldberg J."/>
            <person name="Griggs A."/>
            <person name="Gujja S."/>
            <person name="Hansen M."/>
            <person name="Howarth C."/>
            <person name="Imamovic A."/>
            <person name="Ireland A."/>
            <person name="Larimer J."/>
            <person name="McCowan C."/>
            <person name="Murphy C."/>
            <person name="Pearson M."/>
            <person name="Poon T.W."/>
            <person name="Priest M."/>
            <person name="Roberts A."/>
            <person name="Saif S."/>
            <person name="Shea T."/>
            <person name="Sisk P."/>
            <person name="Sykes S."/>
            <person name="Wortman J."/>
            <person name="Nusbaum C."/>
            <person name="Birren B."/>
        </authorList>
    </citation>
    <scope>NUCLEOTIDE SEQUENCE [LARGE SCALE GENOMIC DNA]</scope>
    <source>
        <strain evidence="1 2">ATCC 51939</strain>
    </source>
</reference>
<dbReference type="InterPro" id="IPR035196">
    <property type="entry name" value="DUF5312"/>
</dbReference>
<evidence type="ECO:0000313" key="2">
    <source>
        <dbReference type="Proteomes" id="UP000014541"/>
    </source>
</evidence>
<comment type="caution">
    <text evidence="1">The sequence shown here is derived from an EMBL/GenBank/DDBJ whole genome shotgun (WGS) entry which is preliminary data.</text>
</comment>
<dbReference type="eggNOG" id="ENOG5033D6N">
    <property type="taxonomic scope" value="Bacteria"/>
</dbReference>
<accession>S3K066</accession>
<dbReference type="RefSeq" id="WP_016524907.1">
    <property type="nucleotide sequence ID" value="NZ_KE332518.1"/>
</dbReference>
<dbReference type="HOGENOM" id="CLU_038261_0_0_12"/>
<keyword evidence="2" id="KW-1185">Reference proteome</keyword>
<protein>
    <submittedName>
        <fullName evidence="1">Uncharacterized protein</fullName>
    </submittedName>
</protein>
<gene>
    <name evidence="1" type="ORF">HMPREF9194_00611</name>
</gene>
<dbReference type="PATRIC" id="fig|1125699.3.peg.623"/>
<dbReference type="EMBL" id="ATFF01000006">
    <property type="protein sequence ID" value="EPF30296.1"/>
    <property type="molecule type" value="Genomic_DNA"/>
</dbReference>
<name>S3K066_TREMA</name>
<dbReference type="Pfam" id="PF17239">
    <property type="entry name" value="DUF5312"/>
    <property type="match status" value="1"/>
</dbReference>
<dbReference type="AlphaFoldDB" id="S3K066"/>
<proteinExistence type="predicted"/>
<sequence>MAKRQISKKPGLIERLLNLFSPSDEESQKARFLKGVNKELSKTKVKFYKYGSGEALPQLAKFFFDVYKTVGPAQPVFKNTPNPNAFKYMVIDYHLSDVQKELAESLEEESILEHAKNMPIKDLAVQVKSELAAYMNGFDVDKITKIDMVYTKMSLLIAFCTFDYYFLLKKFDSGMQEQNFSYVPHFESIRAEYILEDLKDFTAVAWALPLDEDWSEVFKILKEYRNVQPIVPNTWNKLLNVLRKYRDKAVFEMIIQLISKDPGYQTVIEVHQEHIIDDQFDKMRKTVDTTLQRIQTERKNSKIDEILHSIFGSDTVSKLKNYSEEGNKSFEKRNLSGYVYCAPLGYLKSFLLDYVKRYIREFCDLVLVRGQWVSAALSTPMSDAYHELLAVSNRITEFDTALSDDSELGAKIKVYLVRAERDIEAKNILKSVTKDINEKAYNMLSSATRNLIVLGKNTKNLLEDIDKKEPELIINWPELIHFADQSIKEMGINIYKKIYLFVNLMKCFLTNEE</sequence>
<dbReference type="Proteomes" id="UP000014541">
    <property type="component" value="Unassembled WGS sequence"/>
</dbReference>
<dbReference type="OrthoDB" id="349962at2"/>
<organism evidence="1 2">
    <name type="scientific">Treponema maltophilum ATCC 51939</name>
    <dbReference type="NCBI Taxonomy" id="1125699"/>
    <lineage>
        <taxon>Bacteria</taxon>
        <taxon>Pseudomonadati</taxon>
        <taxon>Spirochaetota</taxon>
        <taxon>Spirochaetia</taxon>
        <taxon>Spirochaetales</taxon>
        <taxon>Treponemataceae</taxon>
        <taxon>Treponema</taxon>
    </lineage>
</organism>
<evidence type="ECO:0000313" key="1">
    <source>
        <dbReference type="EMBL" id="EPF30296.1"/>
    </source>
</evidence>